<dbReference type="InterPro" id="IPR000086">
    <property type="entry name" value="NUDIX_hydrolase_dom"/>
</dbReference>
<reference evidence="5 6" key="1">
    <citation type="journal article" date="2015" name="Genome Announc.">
        <title>Expanding the biotechnology potential of lactobacilli through comparative genomics of 213 strains and associated genera.</title>
        <authorList>
            <person name="Sun Z."/>
            <person name="Harris H.M."/>
            <person name="McCann A."/>
            <person name="Guo C."/>
            <person name="Argimon S."/>
            <person name="Zhang W."/>
            <person name="Yang X."/>
            <person name="Jeffery I.B."/>
            <person name="Cooney J.C."/>
            <person name="Kagawa T.F."/>
            <person name="Liu W."/>
            <person name="Song Y."/>
            <person name="Salvetti E."/>
            <person name="Wrobel A."/>
            <person name="Rasinkangas P."/>
            <person name="Parkhill J."/>
            <person name="Rea M.C."/>
            <person name="O'Sullivan O."/>
            <person name="Ritari J."/>
            <person name="Douillard F.P."/>
            <person name="Paul Ross R."/>
            <person name="Yang R."/>
            <person name="Briner A.E."/>
            <person name="Felis G.E."/>
            <person name="de Vos W.M."/>
            <person name="Barrangou R."/>
            <person name="Klaenhammer T.R."/>
            <person name="Caufield P.W."/>
            <person name="Cui Y."/>
            <person name="Zhang H."/>
            <person name="O'Toole P.W."/>
        </authorList>
    </citation>
    <scope>NUCLEOTIDE SEQUENCE [LARGE SCALE GENOMIC DNA]</scope>
    <source>
        <strain evidence="5 6">DSM 18527</strain>
    </source>
</reference>
<gene>
    <name evidence="5" type="ORF">FC83_GL000653</name>
</gene>
<keyword evidence="6" id="KW-1185">Reference proteome</keyword>
<dbReference type="GO" id="GO:0019693">
    <property type="term" value="P:ribose phosphate metabolic process"/>
    <property type="evidence" value="ECO:0007669"/>
    <property type="project" value="TreeGrafter"/>
</dbReference>
<dbReference type="PRINTS" id="PR00502">
    <property type="entry name" value="NUDIXFAMILY"/>
</dbReference>
<accession>X0PP32</accession>
<evidence type="ECO:0000256" key="3">
    <source>
        <dbReference type="RuleBase" id="RU003476"/>
    </source>
</evidence>
<comment type="caution">
    <text evidence="5">The sequence shown here is derived from an EMBL/GenBank/DDBJ whole genome shotgun (WGS) entry which is preliminary data.</text>
</comment>
<proteinExistence type="inferred from homology"/>
<dbReference type="PANTHER" id="PTHR11839">
    <property type="entry name" value="UDP/ADP-SUGAR PYROPHOSPHATASE"/>
    <property type="match status" value="1"/>
</dbReference>
<feature type="domain" description="Nudix hydrolase" evidence="4">
    <location>
        <begin position="43"/>
        <end position="175"/>
    </location>
</feature>
<dbReference type="CDD" id="cd03424">
    <property type="entry name" value="NUDIX_ADPRase_Nudt5_UGPPase_Nudt14"/>
    <property type="match status" value="1"/>
</dbReference>
<evidence type="ECO:0000256" key="2">
    <source>
        <dbReference type="ARBA" id="ARBA00022801"/>
    </source>
</evidence>
<name>X0PP32_9LACO</name>
<dbReference type="PATRIC" id="fig|1423734.3.peg.659"/>
<organism evidence="5 6">
    <name type="scientific">Agrilactobacillus composti DSM 18527 = JCM 14202</name>
    <dbReference type="NCBI Taxonomy" id="1423734"/>
    <lineage>
        <taxon>Bacteria</taxon>
        <taxon>Bacillati</taxon>
        <taxon>Bacillota</taxon>
        <taxon>Bacilli</taxon>
        <taxon>Lactobacillales</taxon>
        <taxon>Lactobacillaceae</taxon>
        <taxon>Agrilactobacillus</taxon>
    </lineage>
</organism>
<dbReference type="RefSeq" id="WP_035451955.1">
    <property type="nucleotide sequence ID" value="NZ_AZGA01000077.1"/>
</dbReference>
<dbReference type="PROSITE" id="PS00893">
    <property type="entry name" value="NUDIX_BOX"/>
    <property type="match status" value="1"/>
</dbReference>
<evidence type="ECO:0000256" key="1">
    <source>
        <dbReference type="ARBA" id="ARBA00001946"/>
    </source>
</evidence>
<dbReference type="AlphaFoldDB" id="X0PP32"/>
<dbReference type="Pfam" id="PF00293">
    <property type="entry name" value="NUDIX"/>
    <property type="match status" value="1"/>
</dbReference>
<comment type="cofactor">
    <cofactor evidence="1">
        <name>Mg(2+)</name>
        <dbReference type="ChEBI" id="CHEBI:18420"/>
    </cofactor>
</comment>
<dbReference type="InterPro" id="IPR020476">
    <property type="entry name" value="Nudix_hydrolase"/>
</dbReference>
<dbReference type="GO" id="GO:0016462">
    <property type="term" value="F:pyrophosphatase activity"/>
    <property type="evidence" value="ECO:0007669"/>
    <property type="project" value="UniProtKB-ARBA"/>
</dbReference>
<dbReference type="EMBL" id="AZGA01000077">
    <property type="protein sequence ID" value="KRM31592.1"/>
    <property type="molecule type" value="Genomic_DNA"/>
</dbReference>
<comment type="similarity">
    <text evidence="3">Belongs to the Nudix hydrolase family.</text>
</comment>
<dbReference type="OrthoDB" id="9806150at2"/>
<dbReference type="STRING" id="1423734.FC83_GL000653"/>
<dbReference type="SUPFAM" id="SSF55811">
    <property type="entry name" value="Nudix"/>
    <property type="match status" value="1"/>
</dbReference>
<dbReference type="GO" id="GO:0006753">
    <property type="term" value="P:nucleoside phosphate metabolic process"/>
    <property type="evidence" value="ECO:0007669"/>
    <property type="project" value="TreeGrafter"/>
</dbReference>
<keyword evidence="2 3" id="KW-0378">Hydrolase</keyword>
<dbReference type="eggNOG" id="COG0494">
    <property type="taxonomic scope" value="Bacteria"/>
</dbReference>
<evidence type="ECO:0000259" key="4">
    <source>
        <dbReference type="PROSITE" id="PS51462"/>
    </source>
</evidence>
<dbReference type="InterPro" id="IPR020084">
    <property type="entry name" value="NUDIX_hydrolase_CS"/>
</dbReference>
<dbReference type="Proteomes" id="UP000051236">
    <property type="component" value="Unassembled WGS sequence"/>
</dbReference>
<evidence type="ECO:0000313" key="5">
    <source>
        <dbReference type="EMBL" id="KRM31592.1"/>
    </source>
</evidence>
<dbReference type="PROSITE" id="PS51462">
    <property type="entry name" value="NUDIX"/>
    <property type="match status" value="1"/>
</dbReference>
<protein>
    <submittedName>
        <fullName evidence="5">ADP-ribose pyrophosphatase</fullName>
    </submittedName>
</protein>
<sequence>MLPKLTKTGKILTNQEVFKGRIFSVSQQEIQTPDGLTVERDVVQHLNAVVVLALTPDKTQALLNVEYRAGVNREAYSLPAGLINAGETPLAAAVREVKEETGYTLTNPQKMTQVTTSEGFNSEFNTLVLGTIDPHQRGKQDFDHDEFVNANLVAFEDIIAGVKDGTIHAGQAVAAVCYYLTFIR</sequence>
<evidence type="ECO:0000313" key="6">
    <source>
        <dbReference type="Proteomes" id="UP000051236"/>
    </source>
</evidence>
<dbReference type="PANTHER" id="PTHR11839:SF18">
    <property type="entry name" value="NUDIX HYDROLASE DOMAIN-CONTAINING PROTEIN"/>
    <property type="match status" value="1"/>
</dbReference>
<dbReference type="InterPro" id="IPR015797">
    <property type="entry name" value="NUDIX_hydrolase-like_dom_sf"/>
</dbReference>
<dbReference type="Gene3D" id="3.90.79.10">
    <property type="entry name" value="Nucleoside Triphosphate Pyrophosphohydrolase"/>
    <property type="match status" value="1"/>
</dbReference>